<comment type="cofactor">
    <cofactor evidence="1">
        <name>Cu(2+)</name>
        <dbReference type="ChEBI" id="CHEBI:29036"/>
    </cofactor>
</comment>
<keyword evidence="5" id="KW-1185">Reference proteome</keyword>
<protein>
    <submittedName>
        <fullName evidence="4">Uncharacterized protein</fullName>
    </submittedName>
</protein>
<accession>A0A4P9XJF9</accession>
<dbReference type="InterPro" id="IPR052282">
    <property type="entry name" value="Starch-active_LPMO"/>
</dbReference>
<dbReference type="Proteomes" id="UP000271241">
    <property type="component" value="Unassembled WGS sequence"/>
</dbReference>
<name>A0A4P9XJF9_9FUNG</name>
<dbReference type="EMBL" id="KZ993005">
    <property type="protein sequence ID" value="RKP05893.1"/>
    <property type="molecule type" value="Genomic_DNA"/>
</dbReference>
<dbReference type="PANTHER" id="PTHR36575">
    <property type="entry name" value="BINDING PROTEIN, PUTATIVE (AFU_ORTHOLOGUE AFUA_1G14430)-RELATED"/>
    <property type="match status" value="1"/>
</dbReference>
<dbReference type="OrthoDB" id="5559126at2759"/>
<evidence type="ECO:0000313" key="4">
    <source>
        <dbReference type="EMBL" id="RKP05893.1"/>
    </source>
</evidence>
<feature type="chain" id="PRO_5020378728" evidence="3">
    <location>
        <begin position="32"/>
        <end position="210"/>
    </location>
</feature>
<dbReference type="AlphaFoldDB" id="A0A4P9XJF9"/>
<evidence type="ECO:0000256" key="3">
    <source>
        <dbReference type="SAM" id="SignalP"/>
    </source>
</evidence>
<sequence length="210" mass="21834">MFPSTSSSISRKHLLATVACVLAYAATSVSAHGYMSKPFCRGCERAAQDPTIAAPNAGGQLCRDNTIPIEINITAVHPGPCDVYLLDENLGNQTPIGHRDACVTANGINQWSVPVPNGASGKKVLRFLWKANNKGKMEEYEQCADIVVGNADGNAVAAQQGGFASATIPGAPPTAQRMAQPVAQPIAAPVERTGAKKCKNGAANAQSSAY</sequence>
<reference evidence="5" key="1">
    <citation type="journal article" date="2018" name="Nat. Microbiol.">
        <title>Leveraging single-cell genomics to expand the fungal tree of life.</title>
        <authorList>
            <person name="Ahrendt S.R."/>
            <person name="Quandt C.A."/>
            <person name="Ciobanu D."/>
            <person name="Clum A."/>
            <person name="Salamov A."/>
            <person name="Andreopoulos B."/>
            <person name="Cheng J.F."/>
            <person name="Woyke T."/>
            <person name="Pelin A."/>
            <person name="Henrissat B."/>
            <person name="Reynolds N.K."/>
            <person name="Benny G.L."/>
            <person name="Smith M.E."/>
            <person name="James T.Y."/>
            <person name="Grigoriev I.V."/>
        </authorList>
    </citation>
    <scope>NUCLEOTIDE SEQUENCE [LARGE SCALE GENOMIC DNA]</scope>
    <source>
        <strain evidence="5">RSA 1356</strain>
    </source>
</reference>
<dbReference type="PANTHER" id="PTHR36575:SF2">
    <property type="entry name" value="CHITIN-BINDING TYPE-4 DOMAIN-CONTAINING PROTEIN-RELATED"/>
    <property type="match status" value="1"/>
</dbReference>
<organism evidence="4 5">
    <name type="scientific">Thamnocephalis sphaerospora</name>
    <dbReference type="NCBI Taxonomy" id="78915"/>
    <lineage>
        <taxon>Eukaryota</taxon>
        <taxon>Fungi</taxon>
        <taxon>Fungi incertae sedis</taxon>
        <taxon>Zoopagomycota</taxon>
        <taxon>Zoopagomycotina</taxon>
        <taxon>Zoopagomycetes</taxon>
        <taxon>Zoopagales</taxon>
        <taxon>Sigmoideomycetaceae</taxon>
        <taxon>Thamnocephalis</taxon>
    </lineage>
</organism>
<evidence type="ECO:0000256" key="2">
    <source>
        <dbReference type="ARBA" id="ARBA00023008"/>
    </source>
</evidence>
<evidence type="ECO:0000313" key="5">
    <source>
        <dbReference type="Proteomes" id="UP000271241"/>
    </source>
</evidence>
<gene>
    <name evidence="4" type="ORF">THASP1DRAFT_25691</name>
</gene>
<keyword evidence="2" id="KW-0186">Copper</keyword>
<dbReference type="STRING" id="78915.A0A4P9XJF9"/>
<proteinExistence type="predicted"/>
<feature type="signal peptide" evidence="3">
    <location>
        <begin position="1"/>
        <end position="31"/>
    </location>
</feature>
<dbReference type="GO" id="GO:0046872">
    <property type="term" value="F:metal ion binding"/>
    <property type="evidence" value="ECO:0007669"/>
    <property type="project" value="UniProtKB-KW"/>
</dbReference>
<keyword evidence="3" id="KW-0732">Signal</keyword>
<evidence type="ECO:0000256" key="1">
    <source>
        <dbReference type="ARBA" id="ARBA00001973"/>
    </source>
</evidence>